<keyword evidence="1" id="KW-0472">Membrane</keyword>
<proteinExistence type="predicted"/>
<feature type="transmembrane region" description="Helical" evidence="1">
    <location>
        <begin position="12"/>
        <end position="33"/>
    </location>
</feature>
<keyword evidence="1" id="KW-0812">Transmembrane</keyword>
<gene>
    <name evidence="2" type="ORF">ACFQ22_13615</name>
</gene>
<evidence type="ECO:0008006" key="4">
    <source>
        <dbReference type="Google" id="ProtNLM"/>
    </source>
</evidence>
<dbReference type="Proteomes" id="UP001597156">
    <property type="component" value="Unassembled WGS sequence"/>
</dbReference>
<keyword evidence="1" id="KW-1133">Transmembrane helix</keyword>
<evidence type="ECO:0000313" key="3">
    <source>
        <dbReference type="Proteomes" id="UP001597156"/>
    </source>
</evidence>
<organism evidence="2 3">
    <name type="scientific">Lentilactobacillus raoultii</name>
    <dbReference type="NCBI Taxonomy" id="1987503"/>
    <lineage>
        <taxon>Bacteria</taxon>
        <taxon>Bacillati</taxon>
        <taxon>Bacillota</taxon>
        <taxon>Bacilli</taxon>
        <taxon>Lactobacillales</taxon>
        <taxon>Lactobacillaceae</taxon>
        <taxon>Lentilactobacillus</taxon>
    </lineage>
</organism>
<evidence type="ECO:0000313" key="2">
    <source>
        <dbReference type="EMBL" id="MFD1126378.1"/>
    </source>
</evidence>
<sequence>MPNRKGFTVLELIIYLGIIVSVLLINLMLITVIKSSHPDNALFWQLFKKCWAESQQSARLNNCKYEVLIERAENQVEFIPFSPNAREQILKCPAQLVPYRARRLFINADGYSAPTTVYWHSKNNETVYLQKFQLGWSGFKVDQKK</sequence>
<evidence type="ECO:0000256" key="1">
    <source>
        <dbReference type="SAM" id="Phobius"/>
    </source>
</evidence>
<name>A0ABW3PK26_9LACO</name>
<keyword evidence="3" id="KW-1185">Reference proteome</keyword>
<comment type="caution">
    <text evidence="2">The sequence shown here is derived from an EMBL/GenBank/DDBJ whole genome shotgun (WGS) entry which is preliminary data.</text>
</comment>
<dbReference type="EMBL" id="JBHTLH010000043">
    <property type="protein sequence ID" value="MFD1126378.1"/>
    <property type="molecule type" value="Genomic_DNA"/>
</dbReference>
<accession>A0ABW3PK26</accession>
<protein>
    <recommendedName>
        <fullName evidence="4">Prepilin-type N-terminal cleavage/methylation domain-containing protein</fullName>
    </recommendedName>
</protein>
<reference evidence="3" key="1">
    <citation type="journal article" date="2019" name="Int. J. Syst. Evol. Microbiol.">
        <title>The Global Catalogue of Microorganisms (GCM) 10K type strain sequencing project: providing services to taxonomists for standard genome sequencing and annotation.</title>
        <authorList>
            <consortium name="The Broad Institute Genomics Platform"/>
            <consortium name="The Broad Institute Genome Sequencing Center for Infectious Disease"/>
            <person name="Wu L."/>
            <person name="Ma J."/>
        </authorList>
    </citation>
    <scope>NUCLEOTIDE SEQUENCE [LARGE SCALE GENOMIC DNA]</scope>
    <source>
        <strain evidence="3">CCUG 71848</strain>
    </source>
</reference>
<dbReference type="RefSeq" id="WP_225419026.1">
    <property type="nucleotide sequence ID" value="NZ_JBHTLH010000043.1"/>
</dbReference>